<dbReference type="SMART" id="SM00239">
    <property type="entry name" value="C2"/>
    <property type="match status" value="1"/>
</dbReference>
<comment type="caution">
    <text evidence="5">The sequence shown here is derived from an EMBL/GenBank/DDBJ whole genome shotgun (WGS) entry which is preliminary data.</text>
</comment>
<feature type="non-terminal residue" evidence="5">
    <location>
        <position position="222"/>
    </location>
</feature>
<dbReference type="GO" id="GO:0046872">
    <property type="term" value="F:metal ion binding"/>
    <property type="evidence" value="ECO:0007669"/>
    <property type="project" value="UniProtKB-KW"/>
</dbReference>
<evidence type="ECO:0000256" key="1">
    <source>
        <dbReference type="ARBA" id="ARBA00022723"/>
    </source>
</evidence>
<dbReference type="AlphaFoldDB" id="A0A5J4VMR1"/>
<evidence type="ECO:0000313" key="6">
    <source>
        <dbReference type="Proteomes" id="UP000324800"/>
    </source>
</evidence>
<dbReference type="PANTHER" id="PTHR45911">
    <property type="entry name" value="C2 DOMAIN-CONTAINING PROTEIN"/>
    <property type="match status" value="1"/>
</dbReference>
<name>A0A5J4VMR1_9EUKA</name>
<proteinExistence type="predicted"/>
<keyword evidence="1" id="KW-0479">Metal-binding</keyword>
<evidence type="ECO:0000259" key="4">
    <source>
        <dbReference type="PROSITE" id="PS50004"/>
    </source>
</evidence>
<accession>A0A5J4VMR1</accession>
<feature type="region of interest" description="Disordered" evidence="3">
    <location>
        <begin position="153"/>
        <end position="197"/>
    </location>
</feature>
<dbReference type="SUPFAM" id="SSF49562">
    <property type="entry name" value="C2 domain (Calcium/lipid-binding domain, CaLB)"/>
    <property type="match status" value="1"/>
</dbReference>
<keyword evidence="2" id="KW-0106">Calcium</keyword>
<feature type="domain" description="C2" evidence="4">
    <location>
        <begin position="10"/>
        <end position="130"/>
    </location>
</feature>
<gene>
    <name evidence="5" type="ORF">EZS28_020559</name>
</gene>
<dbReference type="InterPro" id="IPR035892">
    <property type="entry name" value="C2_domain_sf"/>
</dbReference>
<dbReference type="CDD" id="cd00030">
    <property type="entry name" value="C2"/>
    <property type="match status" value="1"/>
</dbReference>
<dbReference type="Proteomes" id="UP000324800">
    <property type="component" value="Unassembled WGS sequence"/>
</dbReference>
<sequence length="222" mass="24466">MAEPQASAPAETEENQTLGEQTETSTNVTVIITIFGVKGVVAVDSNGKSDPFIVVKFAGQEKKTKKVADTLDAEFNETFEFTFDPKTEAGRQLDLELWDYDSFSDNDILGKASLPFEQYANKKERCSVKFEGVEKHFGQDVGESDVEIEYKKNEPAPQPFPQKSESPKQVKKEVVKETKRKSVKETKSAAKSTAKETQVQTIETVSITIFGVKGVVAVDSNG</sequence>
<dbReference type="OrthoDB" id="419768at2759"/>
<dbReference type="InterPro" id="IPR000008">
    <property type="entry name" value="C2_dom"/>
</dbReference>
<reference evidence="5 6" key="1">
    <citation type="submission" date="2019-03" db="EMBL/GenBank/DDBJ databases">
        <title>Single cell metagenomics reveals metabolic interactions within the superorganism composed of flagellate Streblomastix strix and complex community of Bacteroidetes bacteria on its surface.</title>
        <authorList>
            <person name="Treitli S.C."/>
            <person name="Kolisko M."/>
            <person name="Husnik F."/>
            <person name="Keeling P."/>
            <person name="Hampl V."/>
        </authorList>
    </citation>
    <scope>NUCLEOTIDE SEQUENCE [LARGE SCALE GENOMIC DNA]</scope>
    <source>
        <strain evidence="5">ST1C</strain>
    </source>
</reference>
<evidence type="ECO:0000313" key="5">
    <source>
        <dbReference type="EMBL" id="KAA6383912.1"/>
    </source>
</evidence>
<dbReference type="EMBL" id="SNRW01006008">
    <property type="protein sequence ID" value="KAA6383912.1"/>
    <property type="molecule type" value="Genomic_DNA"/>
</dbReference>
<dbReference type="PROSITE" id="PS50004">
    <property type="entry name" value="C2"/>
    <property type="match status" value="1"/>
</dbReference>
<evidence type="ECO:0000256" key="2">
    <source>
        <dbReference type="ARBA" id="ARBA00022837"/>
    </source>
</evidence>
<dbReference type="Pfam" id="PF00168">
    <property type="entry name" value="C2"/>
    <property type="match status" value="1"/>
</dbReference>
<feature type="compositionally biased region" description="Basic and acidic residues" evidence="3">
    <location>
        <begin position="165"/>
        <end position="177"/>
    </location>
</feature>
<dbReference type="Gene3D" id="2.60.40.150">
    <property type="entry name" value="C2 domain"/>
    <property type="match status" value="1"/>
</dbReference>
<organism evidence="5 6">
    <name type="scientific">Streblomastix strix</name>
    <dbReference type="NCBI Taxonomy" id="222440"/>
    <lineage>
        <taxon>Eukaryota</taxon>
        <taxon>Metamonada</taxon>
        <taxon>Preaxostyla</taxon>
        <taxon>Oxymonadida</taxon>
        <taxon>Streblomastigidae</taxon>
        <taxon>Streblomastix</taxon>
    </lineage>
</organism>
<dbReference type="PRINTS" id="PR00360">
    <property type="entry name" value="C2DOMAIN"/>
</dbReference>
<protein>
    <recommendedName>
        <fullName evidence="4">C2 domain-containing protein</fullName>
    </recommendedName>
</protein>
<evidence type="ECO:0000256" key="3">
    <source>
        <dbReference type="SAM" id="MobiDB-lite"/>
    </source>
</evidence>
<feature type="region of interest" description="Disordered" evidence="3">
    <location>
        <begin position="1"/>
        <end position="23"/>
    </location>
</feature>